<dbReference type="AlphaFoldDB" id="A0A7X3C3C9"/>
<dbReference type="Gene3D" id="3.40.630.30">
    <property type="match status" value="1"/>
</dbReference>
<evidence type="ECO:0000313" key="4">
    <source>
        <dbReference type="EMBL" id="MTV82752.1"/>
    </source>
</evidence>
<proteinExistence type="predicted"/>
<organism evidence="4 5">
    <name type="scientific">Secundilactobacillus folii</name>
    <dbReference type="NCBI Taxonomy" id="2678357"/>
    <lineage>
        <taxon>Bacteria</taxon>
        <taxon>Bacillati</taxon>
        <taxon>Bacillota</taxon>
        <taxon>Bacilli</taxon>
        <taxon>Lactobacillales</taxon>
        <taxon>Lactobacillaceae</taxon>
        <taxon>Secundilactobacillus</taxon>
    </lineage>
</organism>
<comment type="caution">
    <text evidence="4">The sequence shown here is derived from an EMBL/GenBank/DDBJ whole genome shotgun (WGS) entry which is preliminary data.</text>
</comment>
<reference evidence="4 5" key="1">
    <citation type="submission" date="2019-11" db="EMBL/GenBank/DDBJ databases">
        <title>Lactobacillus sp. nov. CRM56-3, isolated from fermented tea leaves.</title>
        <authorList>
            <person name="Phuengjayaem S."/>
            <person name="Tanasupawat S."/>
        </authorList>
    </citation>
    <scope>NUCLEOTIDE SEQUENCE [LARGE SCALE GENOMIC DNA]</scope>
    <source>
        <strain evidence="4 5">CRM56-3</strain>
    </source>
</reference>
<evidence type="ECO:0000259" key="3">
    <source>
        <dbReference type="PROSITE" id="PS51186"/>
    </source>
</evidence>
<keyword evidence="2" id="KW-0012">Acyltransferase</keyword>
<dbReference type="InterPro" id="IPR050832">
    <property type="entry name" value="Bact_Acetyltransf"/>
</dbReference>
<evidence type="ECO:0000256" key="1">
    <source>
        <dbReference type="ARBA" id="ARBA00022679"/>
    </source>
</evidence>
<evidence type="ECO:0000256" key="2">
    <source>
        <dbReference type="ARBA" id="ARBA00023315"/>
    </source>
</evidence>
<keyword evidence="1 4" id="KW-0808">Transferase</keyword>
<dbReference type="RefSeq" id="WP_155432020.1">
    <property type="nucleotide sequence ID" value="NZ_WNJO01000010.1"/>
</dbReference>
<evidence type="ECO:0000313" key="5">
    <source>
        <dbReference type="Proteomes" id="UP000466388"/>
    </source>
</evidence>
<dbReference type="GO" id="GO:0016747">
    <property type="term" value="F:acyltransferase activity, transferring groups other than amino-acyl groups"/>
    <property type="evidence" value="ECO:0007669"/>
    <property type="project" value="InterPro"/>
</dbReference>
<dbReference type="Proteomes" id="UP000466388">
    <property type="component" value="Unassembled WGS sequence"/>
</dbReference>
<dbReference type="EMBL" id="WNJO01000010">
    <property type="protein sequence ID" value="MTV82752.1"/>
    <property type="molecule type" value="Genomic_DNA"/>
</dbReference>
<dbReference type="PROSITE" id="PS51186">
    <property type="entry name" value="GNAT"/>
    <property type="match status" value="1"/>
</dbReference>
<accession>A0A7X3C3C9</accession>
<dbReference type="Pfam" id="PF00583">
    <property type="entry name" value="Acetyltransf_1"/>
    <property type="match status" value="1"/>
</dbReference>
<gene>
    <name evidence="4" type="ORF">GM612_08855</name>
</gene>
<dbReference type="SUPFAM" id="SSF55729">
    <property type="entry name" value="Acyl-CoA N-acyltransferases (Nat)"/>
    <property type="match status" value="1"/>
</dbReference>
<keyword evidence="5" id="KW-1185">Reference proteome</keyword>
<dbReference type="CDD" id="cd04301">
    <property type="entry name" value="NAT_SF"/>
    <property type="match status" value="1"/>
</dbReference>
<dbReference type="PANTHER" id="PTHR43877">
    <property type="entry name" value="AMINOALKYLPHOSPHONATE N-ACETYLTRANSFERASE-RELATED-RELATED"/>
    <property type="match status" value="1"/>
</dbReference>
<name>A0A7X3C3C9_9LACO</name>
<dbReference type="InterPro" id="IPR016181">
    <property type="entry name" value="Acyl_CoA_acyltransferase"/>
</dbReference>
<protein>
    <submittedName>
        <fullName evidence="4">GNAT family N-acetyltransferase</fullName>
    </submittedName>
</protein>
<dbReference type="PANTHER" id="PTHR43877:SF2">
    <property type="entry name" value="AMINOALKYLPHOSPHONATE N-ACETYLTRANSFERASE-RELATED"/>
    <property type="match status" value="1"/>
</dbReference>
<sequence>MADEMIALTEADLAELRAISLETFSDTFGPFNSDEDMKTYLDNAYSLKTLQAEMDNPNSQFYFLKHDNNIVGYLKLNVGDAQSEEQGGDALEVERIYVRPGFKRRGYGGQMMKFALSRGYQLGKQFVWLGVWERNHAAQKFYEQFGFEMFDDHLFMLGNSRQRDVLMKKQLG</sequence>
<dbReference type="InterPro" id="IPR000182">
    <property type="entry name" value="GNAT_dom"/>
</dbReference>
<feature type="domain" description="N-acetyltransferase" evidence="3">
    <location>
        <begin position="3"/>
        <end position="172"/>
    </location>
</feature>